<accession>A0A371D5F7</accession>
<sequence length="171" mass="18888">MIHRHPYHPCFSSASPPNHGKASIHHRDSTSAHVRPSSAAGDSSRSLREYRTEHEHAMLAWRSTLGAELSVLANRDYSRPKPELGEYSSRYPTPCVRRLELSSKITLQATRSSSSLCFAPSSPSTTMSTADAPRTPIRAIPFTLLSRTAPPIPPASQLYEPRVKGVLRSMK</sequence>
<dbReference type="EMBL" id="KZ857416">
    <property type="protein sequence ID" value="RDX47773.1"/>
    <property type="molecule type" value="Genomic_DNA"/>
</dbReference>
<proteinExistence type="predicted"/>
<reference evidence="2 3" key="1">
    <citation type="journal article" date="2018" name="Biotechnol. Biofuels">
        <title>Integrative visual omics of the white-rot fungus Polyporus brumalis exposes the biotechnological potential of its oxidative enzymes for delignifying raw plant biomass.</title>
        <authorList>
            <person name="Miyauchi S."/>
            <person name="Rancon A."/>
            <person name="Drula E."/>
            <person name="Hage H."/>
            <person name="Chaduli D."/>
            <person name="Favel A."/>
            <person name="Grisel S."/>
            <person name="Henrissat B."/>
            <person name="Herpoel-Gimbert I."/>
            <person name="Ruiz-Duenas F.J."/>
            <person name="Chevret D."/>
            <person name="Hainaut M."/>
            <person name="Lin J."/>
            <person name="Wang M."/>
            <person name="Pangilinan J."/>
            <person name="Lipzen A."/>
            <person name="Lesage-Meessen L."/>
            <person name="Navarro D."/>
            <person name="Riley R."/>
            <person name="Grigoriev I.V."/>
            <person name="Zhou S."/>
            <person name="Raouche S."/>
            <person name="Rosso M.N."/>
        </authorList>
    </citation>
    <scope>NUCLEOTIDE SEQUENCE [LARGE SCALE GENOMIC DNA]</scope>
    <source>
        <strain evidence="2 3">BRFM 1820</strain>
    </source>
</reference>
<gene>
    <name evidence="2" type="ORF">OH76DRAFT_714317</name>
</gene>
<organism evidence="2 3">
    <name type="scientific">Lentinus brumalis</name>
    <dbReference type="NCBI Taxonomy" id="2498619"/>
    <lineage>
        <taxon>Eukaryota</taxon>
        <taxon>Fungi</taxon>
        <taxon>Dikarya</taxon>
        <taxon>Basidiomycota</taxon>
        <taxon>Agaricomycotina</taxon>
        <taxon>Agaricomycetes</taxon>
        <taxon>Polyporales</taxon>
        <taxon>Polyporaceae</taxon>
        <taxon>Lentinus</taxon>
    </lineage>
</organism>
<evidence type="ECO:0000256" key="1">
    <source>
        <dbReference type="SAM" id="MobiDB-lite"/>
    </source>
</evidence>
<evidence type="ECO:0000313" key="3">
    <source>
        <dbReference type="Proteomes" id="UP000256964"/>
    </source>
</evidence>
<dbReference type="AlphaFoldDB" id="A0A371D5F7"/>
<protein>
    <submittedName>
        <fullName evidence="2">Uncharacterized protein</fullName>
    </submittedName>
</protein>
<feature type="region of interest" description="Disordered" evidence="1">
    <location>
        <begin position="1"/>
        <end position="49"/>
    </location>
</feature>
<name>A0A371D5F7_9APHY</name>
<dbReference type="Proteomes" id="UP000256964">
    <property type="component" value="Unassembled WGS sequence"/>
</dbReference>
<evidence type="ECO:0000313" key="2">
    <source>
        <dbReference type="EMBL" id="RDX47773.1"/>
    </source>
</evidence>
<keyword evidence="3" id="KW-1185">Reference proteome</keyword>